<dbReference type="NCBIfam" id="TIGR04085">
    <property type="entry name" value="rSAM_more_4Fe4S"/>
    <property type="match status" value="1"/>
</dbReference>
<dbReference type="PANTHER" id="PTHR43273:SF3">
    <property type="entry name" value="ANAEROBIC SULFATASE-MATURATING ENZYME HOMOLOG ASLB-RELATED"/>
    <property type="match status" value="1"/>
</dbReference>
<evidence type="ECO:0000256" key="7">
    <source>
        <dbReference type="ARBA" id="ARBA00023601"/>
    </source>
</evidence>
<dbReference type="EMBL" id="JAJNAG010000027">
    <property type="protein sequence ID" value="MCD1126683.1"/>
    <property type="molecule type" value="Genomic_DNA"/>
</dbReference>
<evidence type="ECO:0000256" key="4">
    <source>
        <dbReference type="ARBA" id="ARBA00022723"/>
    </source>
</evidence>
<comment type="similarity">
    <text evidence="7">Belongs to the radical SAM superfamily. Anaerobic sulfatase-maturating enzyme family.</text>
</comment>
<keyword evidence="3" id="KW-0949">S-adenosyl-L-methionine</keyword>
<evidence type="ECO:0000256" key="2">
    <source>
        <dbReference type="ARBA" id="ARBA00022485"/>
    </source>
</evidence>
<dbReference type="SFLD" id="SFLDF00285">
    <property type="entry name" value="anaerobic_Ser-type_sulfatase-m"/>
    <property type="match status" value="1"/>
</dbReference>
<evidence type="ECO:0000256" key="6">
    <source>
        <dbReference type="ARBA" id="ARBA00023014"/>
    </source>
</evidence>
<feature type="domain" description="Radical SAM core" evidence="8">
    <location>
        <begin position="1"/>
        <end position="220"/>
    </location>
</feature>
<dbReference type="Gene3D" id="3.20.20.70">
    <property type="entry name" value="Aldolase class I"/>
    <property type="match status" value="1"/>
</dbReference>
<dbReference type="GO" id="GO:0046872">
    <property type="term" value="F:metal ion binding"/>
    <property type="evidence" value="ECO:0007669"/>
    <property type="project" value="UniProtKB-KW"/>
</dbReference>
<evidence type="ECO:0000313" key="9">
    <source>
        <dbReference type="EMBL" id="MCD1126683.1"/>
    </source>
</evidence>
<accession>A0A9X1MXZ1</accession>
<dbReference type="Pfam" id="PF04055">
    <property type="entry name" value="Radical_SAM"/>
    <property type="match status" value="1"/>
</dbReference>
<dbReference type="AlphaFoldDB" id="A0A9X1MXZ1"/>
<dbReference type="SUPFAM" id="SSF102114">
    <property type="entry name" value="Radical SAM enzymes"/>
    <property type="match status" value="1"/>
</dbReference>
<dbReference type="InterPro" id="IPR034491">
    <property type="entry name" value="Anaerob_Ser_sulfatase-maturase"/>
</dbReference>
<dbReference type="SFLD" id="SFLDG01072">
    <property type="entry name" value="dehydrogenase_like"/>
    <property type="match status" value="1"/>
</dbReference>
<evidence type="ECO:0000259" key="8">
    <source>
        <dbReference type="PROSITE" id="PS51918"/>
    </source>
</evidence>
<dbReference type="CDD" id="cd21120">
    <property type="entry name" value="SPASM_anSME"/>
    <property type="match status" value="1"/>
</dbReference>
<name>A0A9X1MXZ1_9GAMM</name>
<dbReference type="GO" id="GO:0051539">
    <property type="term" value="F:4 iron, 4 sulfur cluster binding"/>
    <property type="evidence" value="ECO:0007669"/>
    <property type="project" value="UniProtKB-KW"/>
</dbReference>
<dbReference type="GO" id="GO:0016491">
    <property type="term" value="F:oxidoreductase activity"/>
    <property type="evidence" value="ECO:0007669"/>
    <property type="project" value="InterPro"/>
</dbReference>
<dbReference type="CDD" id="cd01335">
    <property type="entry name" value="Radical_SAM"/>
    <property type="match status" value="1"/>
</dbReference>
<organism evidence="9 10">
    <name type="scientific">Limnobaculum eriocheiris</name>
    <dbReference type="NCBI Taxonomy" id="2897391"/>
    <lineage>
        <taxon>Bacteria</taxon>
        <taxon>Pseudomonadati</taxon>
        <taxon>Pseudomonadota</taxon>
        <taxon>Gammaproteobacteria</taxon>
        <taxon>Enterobacterales</taxon>
        <taxon>Budviciaceae</taxon>
        <taxon>Limnobaculum</taxon>
    </lineage>
</organism>
<protein>
    <submittedName>
        <fullName evidence="9">Anaerobic sulfatase maturase</fullName>
    </submittedName>
</protein>
<dbReference type="PROSITE" id="PS51918">
    <property type="entry name" value="RADICAL_SAM"/>
    <property type="match status" value="1"/>
</dbReference>
<reference evidence="9" key="1">
    <citation type="submission" date="2021-11" db="EMBL/GenBank/DDBJ databases">
        <title>Jinshanibacter sp. isolated from one year old Eriocheir sinensis.</title>
        <authorList>
            <person name="Li J.-Y."/>
            <person name="He W."/>
            <person name="Gao T.-H."/>
        </authorList>
    </citation>
    <scope>NUCLEOTIDE SEQUENCE</scope>
    <source>
        <strain evidence="9">LJY008</strain>
    </source>
</reference>
<dbReference type="NCBIfam" id="TIGR03942">
    <property type="entry name" value="sulfatase_rSAM"/>
    <property type="match status" value="1"/>
</dbReference>
<dbReference type="InterPro" id="IPR023867">
    <property type="entry name" value="Sulphatase_maturase_rSAM"/>
</dbReference>
<dbReference type="InterPro" id="IPR013785">
    <property type="entry name" value="Aldolase_TIM"/>
</dbReference>
<dbReference type="Proteomes" id="UP001139171">
    <property type="component" value="Unassembled WGS sequence"/>
</dbReference>
<dbReference type="SFLD" id="SFLDG01067">
    <property type="entry name" value="SPASM/twitch_domain_containing"/>
    <property type="match status" value="1"/>
</dbReference>
<dbReference type="Pfam" id="PF13186">
    <property type="entry name" value="SPASM"/>
    <property type="match status" value="1"/>
</dbReference>
<keyword evidence="4" id="KW-0479">Metal-binding</keyword>
<keyword evidence="6" id="KW-0411">Iron-sulfur</keyword>
<dbReference type="InterPro" id="IPR047207">
    <property type="entry name" value="SPASM_anSME"/>
</dbReference>
<proteinExistence type="inferred from homology"/>
<keyword evidence="10" id="KW-1185">Reference proteome</keyword>
<evidence type="ECO:0000256" key="1">
    <source>
        <dbReference type="ARBA" id="ARBA00001966"/>
    </source>
</evidence>
<dbReference type="PANTHER" id="PTHR43273">
    <property type="entry name" value="ANAEROBIC SULFATASE-MATURATING ENZYME HOMOLOG ASLB-RELATED"/>
    <property type="match status" value="1"/>
</dbReference>
<comment type="cofactor">
    <cofactor evidence="1">
        <name>[4Fe-4S] cluster</name>
        <dbReference type="ChEBI" id="CHEBI:49883"/>
    </cofactor>
</comment>
<keyword evidence="2" id="KW-0004">4Fe-4S</keyword>
<sequence>MSGCHVMAKPASSRCNLACRYCFYLEKPRQPLMDDATLEAFVRQHIAAQSQEVIEFAWQGGEPTLAGLRFFHRVQAFQQRYARGKRIQNTLQTNGVLLDDEWCDFLQQHGWLVGISLDGPAIVHDHYRVTRSGKPTHYRVIETIERLKARHIEFNLLVVVNAYNCQQPEALYDYLKRLGTPFIQFIPLVEWDEHNQLRIDSVTGEAWGAFLCRVFERWMREDIGKVFVQIFDSLLGVWSGYPAQMCVFSETCGHAFALEANGDIYQCDHYVYPEYLVGNLHQVTLSKMNSFETVQVFAEYKRDSLPTACQHCSVLPLCYGDCPKHRPMGKESVLCSGYQRFFSKSAPYMKIMRDLLRQQRSPAELARMLNLGNDTH</sequence>
<dbReference type="InterPro" id="IPR007197">
    <property type="entry name" value="rSAM"/>
</dbReference>
<dbReference type="InterPro" id="IPR023885">
    <property type="entry name" value="4Fe4S-binding_SPASM_dom"/>
</dbReference>
<dbReference type="SFLD" id="SFLDG01384">
    <property type="entry name" value="thioether_bond_formation_requi"/>
    <property type="match status" value="1"/>
</dbReference>
<dbReference type="SFLD" id="SFLDG01386">
    <property type="entry name" value="main_SPASM_domain-containing"/>
    <property type="match status" value="1"/>
</dbReference>
<dbReference type="SFLD" id="SFLDS00029">
    <property type="entry name" value="Radical_SAM"/>
    <property type="match status" value="1"/>
</dbReference>
<dbReference type="InterPro" id="IPR058240">
    <property type="entry name" value="rSAM_sf"/>
</dbReference>
<evidence type="ECO:0000256" key="3">
    <source>
        <dbReference type="ARBA" id="ARBA00022691"/>
    </source>
</evidence>
<keyword evidence="5" id="KW-0408">Iron</keyword>
<gene>
    <name evidence="9" type="ORF">LPW36_11865</name>
</gene>
<evidence type="ECO:0000256" key="5">
    <source>
        <dbReference type="ARBA" id="ARBA00023004"/>
    </source>
</evidence>
<evidence type="ECO:0000313" key="10">
    <source>
        <dbReference type="Proteomes" id="UP001139171"/>
    </source>
</evidence>
<comment type="caution">
    <text evidence="9">The sequence shown here is derived from an EMBL/GenBank/DDBJ whole genome shotgun (WGS) entry which is preliminary data.</text>
</comment>